<reference evidence="1 2" key="2">
    <citation type="submission" date="2006-07" db="EMBL/GenBank/DDBJ databases">
        <title>Sequencing of the draft genome and assembly of Chlorobium ferroxidans DSM 13031.</title>
        <authorList>
            <consortium name="US DOE Joint Genome Institute (JGI-PGF)"/>
            <person name="Copeland A."/>
            <person name="Lucas S."/>
            <person name="Lapidus A."/>
            <person name="Barry K."/>
            <person name="Glavina del Rio T."/>
            <person name="Dalin E."/>
            <person name="Tice H."/>
            <person name="Bruce D."/>
            <person name="Pitluck S."/>
            <person name="Richardson P."/>
        </authorList>
    </citation>
    <scope>NUCLEOTIDE SEQUENCE [LARGE SCALE GENOMIC DNA]</scope>
    <source>
        <strain evidence="1 2">DSM 13031</strain>
    </source>
</reference>
<dbReference type="EMBL" id="AASE01000002">
    <property type="protein sequence ID" value="EAT59776.1"/>
    <property type="molecule type" value="Genomic_DNA"/>
</dbReference>
<comment type="caution">
    <text evidence="1">The sequence shown here is derived from an EMBL/GenBank/DDBJ whole genome shotgun (WGS) entry which is preliminary data.</text>
</comment>
<protein>
    <submittedName>
        <fullName evidence="1">Sugar transferase</fullName>
    </submittedName>
</protein>
<accession>Q0YTX6</accession>
<dbReference type="RefSeq" id="WP_006365550.1">
    <property type="nucleotide sequence ID" value="NZ_AASE01000002.1"/>
</dbReference>
<organism evidence="1 2">
    <name type="scientific">Chlorobium ferrooxidans DSM 13031</name>
    <dbReference type="NCBI Taxonomy" id="377431"/>
    <lineage>
        <taxon>Bacteria</taxon>
        <taxon>Pseudomonadati</taxon>
        <taxon>Chlorobiota</taxon>
        <taxon>Chlorobiia</taxon>
        <taxon>Chlorobiales</taxon>
        <taxon>Chlorobiaceae</taxon>
        <taxon>Chlorobium/Pelodictyon group</taxon>
        <taxon>Chlorobium</taxon>
    </lineage>
</organism>
<dbReference type="InterPro" id="IPR029044">
    <property type="entry name" value="Nucleotide-diphossugar_trans"/>
</dbReference>
<dbReference type="Proteomes" id="UP000004162">
    <property type="component" value="Unassembled WGS sequence"/>
</dbReference>
<reference evidence="1 2" key="1">
    <citation type="submission" date="2006-07" db="EMBL/GenBank/DDBJ databases">
        <title>Annotation of the draft genome assembly of Chlorobium ferroxidans DSM 13031.</title>
        <authorList>
            <consortium name="US DOE Joint Genome Institute (JGI-ORNL)"/>
            <person name="Larimer F."/>
            <person name="Land M."/>
            <person name="Hauser L."/>
        </authorList>
    </citation>
    <scope>NUCLEOTIDE SEQUENCE [LARGE SCALE GENOMIC DNA]</scope>
    <source>
        <strain evidence="1 2">DSM 13031</strain>
    </source>
</reference>
<gene>
    <name evidence="1" type="ORF">CferDRAFT_1783</name>
</gene>
<keyword evidence="1" id="KW-0808">Transferase</keyword>
<name>Q0YTX6_9CHLB</name>
<dbReference type="SUPFAM" id="SSF53448">
    <property type="entry name" value="Nucleotide-diphospho-sugar transferases"/>
    <property type="match status" value="1"/>
</dbReference>
<keyword evidence="2" id="KW-1185">Reference proteome</keyword>
<evidence type="ECO:0000313" key="2">
    <source>
        <dbReference type="Proteomes" id="UP000004162"/>
    </source>
</evidence>
<dbReference type="AlphaFoldDB" id="Q0YTX6"/>
<dbReference type="GO" id="GO:0016740">
    <property type="term" value="F:transferase activity"/>
    <property type="evidence" value="ECO:0007669"/>
    <property type="project" value="UniProtKB-KW"/>
</dbReference>
<sequence>MPSPVALFVYARPEHTRRTLSALQQNVLAEESDLIIYSDAARSREQHDAVREVRALLETVTGFRSLTIVHRPENFGLAKSIITGVTEVLEKSVRVIVLEDDMVTSPYFLSFMNGALDLYAHNECVASIHGYQYPVREKLPETFFLPGADCWGWATWRRAWAMFNPDGQYLLDELHRRKMTRAFNLNGAYPYSKMLENQINGKNDSWAIRWYASTFLAGKLTLYPGRSLVQNIGNDLSGAHSGATSKYDTRLSETPIALHDIPVEPSHRGMKANERFHRRLQPLFRRIAYRLMPASGITIVKKYLHIFYDRNPEKGITLKR</sequence>
<evidence type="ECO:0000313" key="1">
    <source>
        <dbReference type="EMBL" id="EAT59776.1"/>
    </source>
</evidence>
<dbReference type="OrthoDB" id="9785375at2"/>
<dbReference type="Gene3D" id="3.90.550.10">
    <property type="entry name" value="Spore Coat Polysaccharide Biosynthesis Protein SpsA, Chain A"/>
    <property type="match status" value="1"/>
</dbReference>
<proteinExistence type="predicted"/>